<evidence type="ECO:0000256" key="2">
    <source>
        <dbReference type="ARBA" id="ARBA00022777"/>
    </source>
</evidence>
<dbReference type="PROSITE" id="PS50921">
    <property type="entry name" value="ANTAR"/>
    <property type="match status" value="1"/>
</dbReference>
<dbReference type="EMBL" id="JBHTHR010000188">
    <property type="protein sequence ID" value="MFD0801288.1"/>
    <property type="molecule type" value="Genomic_DNA"/>
</dbReference>
<dbReference type="InterPro" id="IPR012074">
    <property type="entry name" value="GAF_ANTAR"/>
</dbReference>
<dbReference type="SUPFAM" id="SSF55781">
    <property type="entry name" value="GAF domain-like"/>
    <property type="match status" value="1"/>
</dbReference>
<dbReference type="Gene3D" id="1.10.10.10">
    <property type="entry name" value="Winged helix-like DNA-binding domain superfamily/Winged helix DNA-binding domain"/>
    <property type="match status" value="1"/>
</dbReference>
<dbReference type="SUPFAM" id="SSF52172">
    <property type="entry name" value="CheY-like"/>
    <property type="match status" value="1"/>
</dbReference>
<dbReference type="InterPro" id="IPR011006">
    <property type="entry name" value="CheY-like_superfamily"/>
</dbReference>
<evidence type="ECO:0000313" key="6">
    <source>
        <dbReference type="EMBL" id="MFD0801288.1"/>
    </source>
</evidence>
<name>A0ABW3BDF7_9ACTN</name>
<sequence length="236" mass="26605">MSERRGDEWQHASPRRFAEMARELFSHDSTGELLQRIVSMAVESVEGCEEAGLLMIDRRKRLCETPAATSDLVRASDRAQCEYNEGPCLDAAREEQVFLIGDMAAETRWPRYRPRALELGIGSMLGFDLYTYEGRFGALDLYSRSPRAFGDRARELGWVFASHAAVAIAGARREATLREGYATRQEIGEAIGIIMERRRVAGEAAFEILRTESMHTNTKLRDVARKITLTGEIPCR</sequence>
<dbReference type="PIRSF" id="PIRSF036625">
    <property type="entry name" value="GAF_ANTAR"/>
    <property type="match status" value="1"/>
</dbReference>
<keyword evidence="3" id="KW-0805">Transcription regulation</keyword>
<feature type="domain" description="ANTAR" evidence="5">
    <location>
        <begin position="167"/>
        <end position="228"/>
    </location>
</feature>
<keyword evidence="7" id="KW-1185">Reference proteome</keyword>
<dbReference type="InterPro" id="IPR036388">
    <property type="entry name" value="WH-like_DNA-bd_sf"/>
</dbReference>
<evidence type="ECO:0000256" key="3">
    <source>
        <dbReference type="ARBA" id="ARBA00023015"/>
    </source>
</evidence>
<organism evidence="6 7">
    <name type="scientific">Streptomonospora algeriensis</name>
    <dbReference type="NCBI Taxonomy" id="995084"/>
    <lineage>
        <taxon>Bacteria</taxon>
        <taxon>Bacillati</taxon>
        <taxon>Actinomycetota</taxon>
        <taxon>Actinomycetes</taxon>
        <taxon>Streptosporangiales</taxon>
        <taxon>Nocardiopsidaceae</taxon>
        <taxon>Streptomonospora</taxon>
    </lineage>
</organism>
<accession>A0ABW3BDF7</accession>
<evidence type="ECO:0000259" key="5">
    <source>
        <dbReference type="PROSITE" id="PS50921"/>
    </source>
</evidence>
<dbReference type="InterPro" id="IPR003018">
    <property type="entry name" value="GAF"/>
</dbReference>
<evidence type="ECO:0000313" key="7">
    <source>
        <dbReference type="Proteomes" id="UP001596956"/>
    </source>
</evidence>
<dbReference type="Proteomes" id="UP001596956">
    <property type="component" value="Unassembled WGS sequence"/>
</dbReference>
<keyword evidence="1" id="KW-0808">Transferase</keyword>
<keyword evidence="4" id="KW-0804">Transcription</keyword>
<dbReference type="SMART" id="SM00065">
    <property type="entry name" value="GAF"/>
    <property type="match status" value="1"/>
</dbReference>
<gene>
    <name evidence="6" type="ORF">ACFQZU_08145</name>
</gene>
<dbReference type="Pfam" id="PF03861">
    <property type="entry name" value="ANTAR"/>
    <property type="match status" value="1"/>
</dbReference>
<comment type="caution">
    <text evidence="6">The sequence shown here is derived from an EMBL/GenBank/DDBJ whole genome shotgun (WGS) entry which is preliminary data.</text>
</comment>
<protein>
    <submittedName>
        <fullName evidence="6">GAF and ANTAR domain-containing protein</fullName>
    </submittedName>
</protein>
<evidence type="ECO:0000256" key="4">
    <source>
        <dbReference type="ARBA" id="ARBA00023163"/>
    </source>
</evidence>
<dbReference type="Pfam" id="PF13185">
    <property type="entry name" value="GAF_2"/>
    <property type="match status" value="1"/>
</dbReference>
<reference evidence="7" key="1">
    <citation type="journal article" date="2019" name="Int. J. Syst. Evol. Microbiol.">
        <title>The Global Catalogue of Microorganisms (GCM) 10K type strain sequencing project: providing services to taxonomists for standard genome sequencing and annotation.</title>
        <authorList>
            <consortium name="The Broad Institute Genomics Platform"/>
            <consortium name="The Broad Institute Genome Sequencing Center for Infectious Disease"/>
            <person name="Wu L."/>
            <person name="Ma J."/>
        </authorList>
    </citation>
    <scope>NUCLEOTIDE SEQUENCE [LARGE SCALE GENOMIC DNA]</scope>
    <source>
        <strain evidence="7">CCUG 63369</strain>
    </source>
</reference>
<evidence type="ECO:0000256" key="1">
    <source>
        <dbReference type="ARBA" id="ARBA00022679"/>
    </source>
</evidence>
<proteinExistence type="predicted"/>
<dbReference type="Gene3D" id="3.30.450.40">
    <property type="match status" value="1"/>
</dbReference>
<dbReference type="InterPro" id="IPR005561">
    <property type="entry name" value="ANTAR"/>
</dbReference>
<dbReference type="InterPro" id="IPR029016">
    <property type="entry name" value="GAF-like_dom_sf"/>
</dbReference>
<keyword evidence="2" id="KW-0418">Kinase</keyword>
<dbReference type="SMART" id="SM01012">
    <property type="entry name" value="ANTAR"/>
    <property type="match status" value="1"/>
</dbReference>